<dbReference type="EMBL" id="JACGWZ010000006">
    <property type="protein sequence ID" value="MBA8826784.1"/>
    <property type="molecule type" value="Genomic_DNA"/>
</dbReference>
<reference evidence="2 3" key="1">
    <citation type="submission" date="2020-07" db="EMBL/GenBank/DDBJ databases">
        <title>Sequencing the genomes of 1000 actinobacteria strains.</title>
        <authorList>
            <person name="Klenk H.-P."/>
        </authorList>
    </citation>
    <scope>NUCLEOTIDE SEQUENCE [LARGE SCALE GENOMIC DNA]</scope>
    <source>
        <strain evidence="2 3">DSM 45975</strain>
    </source>
</reference>
<dbReference type="Pfam" id="PF03995">
    <property type="entry name" value="Inhibitor_I36"/>
    <property type="match status" value="1"/>
</dbReference>
<dbReference type="Proteomes" id="UP000569329">
    <property type="component" value="Unassembled WGS sequence"/>
</dbReference>
<organism evidence="2 3">
    <name type="scientific">Halosaccharopolyspora lacisalsi</name>
    <dbReference type="NCBI Taxonomy" id="1000566"/>
    <lineage>
        <taxon>Bacteria</taxon>
        <taxon>Bacillati</taxon>
        <taxon>Actinomycetota</taxon>
        <taxon>Actinomycetes</taxon>
        <taxon>Pseudonocardiales</taxon>
        <taxon>Pseudonocardiaceae</taxon>
        <taxon>Halosaccharopolyspora</taxon>
    </lineage>
</organism>
<keyword evidence="1" id="KW-0732">Signal</keyword>
<proteinExistence type="predicted"/>
<keyword evidence="3" id="KW-1185">Reference proteome</keyword>
<evidence type="ECO:0000256" key="1">
    <source>
        <dbReference type="SAM" id="SignalP"/>
    </source>
</evidence>
<evidence type="ECO:0000313" key="3">
    <source>
        <dbReference type="Proteomes" id="UP000569329"/>
    </source>
</evidence>
<evidence type="ECO:0000313" key="2">
    <source>
        <dbReference type="EMBL" id="MBA8826784.1"/>
    </source>
</evidence>
<feature type="signal peptide" evidence="1">
    <location>
        <begin position="1"/>
        <end position="24"/>
    </location>
</feature>
<protein>
    <recommendedName>
        <fullName evidence="4">Peptidase inhibitor family I36</fullName>
    </recommendedName>
</protein>
<name>A0A839DZ54_9PSEU</name>
<evidence type="ECO:0008006" key="4">
    <source>
        <dbReference type="Google" id="ProtNLM"/>
    </source>
</evidence>
<gene>
    <name evidence="2" type="ORF">FHX42_004163</name>
</gene>
<dbReference type="AlphaFoldDB" id="A0A839DZ54"/>
<comment type="caution">
    <text evidence="2">The sequence shown here is derived from an EMBL/GenBank/DDBJ whole genome shotgun (WGS) entry which is preliminary data.</text>
</comment>
<dbReference type="RefSeq" id="WP_328796474.1">
    <property type="nucleotide sequence ID" value="NZ_JACGWZ010000006.1"/>
</dbReference>
<feature type="chain" id="PRO_5032482622" description="Peptidase inhibitor family I36" evidence="1">
    <location>
        <begin position="25"/>
        <end position="122"/>
    </location>
</feature>
<accession>A0A839DZ54</accession>
<sequence>MRRLVTAIVLALPTILVSSGTVQAAERASPPPRCDVGVFCAWEQTDYKGQPHRFDLRGTSMEECVPLNSGFEARSFVNRIDRPVTVYQDAHCATVADFSTYPGGSHVPRAPYVVRAIQIWTH</sequence>